<dbReference type="AlphaFoldDB" id="A0A7X2L3V2"/>
<evidence type="ECO:0000313" key="2">
    <source>
        <dbReference type="Proteomes" id="UP000463051"/>
    </source>
</evidence>
<proteinExistence type="predicted"/>
<accession>A0A7X2L3V2</accession>
<reference evidence="1 2" key="1">
    <citation type="submission" date="2019-11" db="EMBL/GenBank/DDBJ databases">
        <title>Paenibacillus monticola sp. nov., a novel PGPR strain isolated from mountain sample in China.</title>
        <authorList>
            <person name="Zhao Q."/>
            <person name="Li H.-P."/>
            <person name="Zhang J.-L."/>
        </authorList>
    </citation>
    <scope>NUCLEOTIDE SEQUENCE [LARGE SCALE GENOMIC DNA]</scope>
    <source>
        <strain evidence="1 2">LC-T2</strain>
    </source>
</reference>
<keyword evidence="2" id="KW-1185">Reference proteome</keyword>
<name>A0A7X2L3V2_9BACL</name>
<organism evidence="1 2">
    <name type="scientific">Paenibacillus monticola</name>
    <dbReference type="NCBI Taxonomy" id="2666075"/>
    <lineage>
        <taxon>Bacteria</taxon>
        <taxon>Bacillati</taxon>
        <taxon>Bacillota</taxon>
        <taxon>Bacilli</taxon>
        <taxon>Bacillales</taxon>
        <taxon>Paenibacillaceae</taxon>
        <taxon>Paenibacillus</taxon>
    </lineage>
</organism>
<dbReference type="RefSeq" id="WP_154121861.1">
    <property type="nucleotide sequence ID" value="NZ_WJXB01000013.1"/>
</dbReference>
<evidence type="ECO:0000313" key="1">
    <source>
        <dbReference type="EMBL" id="MRN56377.1"/>
    </source>
</evidence>
<dbReference type="EMBL" id="WJXB01000013">
    <property type="protein sequence ID" value="MRN56377.1"/>
    <property type="molecule type" value="Genomic_DNA"/>
</dbReference>
<gene>
    <name evidence="1" type="ORF">GJB61_25715</name>
</gene>
<protein>
    <submittedName>
        <fullName evidence="1">Uncharacterized protein</fullName>
    </submittedName>
</protein>
<comment type="caution">
    <text evidence="1">The sequence shown here is derived from an EMBL/GenBank/DDBJ whole genome shotgun (WGS) entry which is preliminary data.</text>
</comment>
<sequence>MVGENQPFPEIKKGINIHDVILTKYSGKSLEEEKKIFQKKTSQNVMRIRSQFLLIEKEMIKTFDYVEPNNNNLKTNSIRFASIIRESCNLFELVSKEVYINLFEVPAGKQINIFNYLSLDGIWENKSIKSLL</sequence>
<dbReference type="Proteomes" id="UP000463051">
    <property type="component" value="Unassembled WGS sequence"/>
</dbReference>